<dbReference type="PANTHER" id="PTHR43692:SF1">
    <property type="entry name" value="UDP-N-ACETYLMURAMOYLALANINE--D-GLUTAMATE LIGASE"/>
    <property type="match status" value="1"/>
</dbReference>
<evidence type="ECO:0000256" key="1">
    <source>
        <dbReference type="ARBA" id="ARBA00004496"/>
    </source>
</evidence>
<comment type="similarity">
    <text evidence="7">Belongs to the MurCDEF family.</text>
</comment>
<dbReference type="EMBL" id="AWVH01000041">
    <property type="protein sequence ID" value="ERJ91786.1"/>
    <property type="molecule type" value="Genomic_DNA"/>
</dbReference>
<evidence type="ECO:0000256" key="3">
    <source>
        <dbReference type="ARBA" id="ARBA00022490"/>
    </source>
</evidence>
<dbReference type="Gene3D" id="3.40.50.720">
    <property type="entry name" value="NAD(P)-binding Rossmann-like Domain"/>
    <property type="match status" value="1"/>
</dbReference>
<keyword evidence="7" id="KW-0133">Cell shape</keyword>
<comment type="caution">
    <text evidence="9">The sequence shown here is derived from an EMBL/GenBank/DDBJ whole genome shotgun (WGS) entry which is preliminary data.</text>
</comment>
<organism evidence="9 10">
    <name type="scientific">Treponema lecithinolyticum ATCC 700332</name>
    <dbReference type="NCBI Taxonomy" id="1321815"/>
    <lineage>
        <taxon>Bacteria</taxon>
        <taxon>Pseudomonadati</taxon>
        <taxon>Spirochaetota</taxon>
        <taxon>Spirochaetia</taxon>
        <taxon>Spirochaetales</taxon>
        <taxon>Treponemataceae</taxon>
        <taxon>Treponema</taxon>
    </lineage>
</organism>
<dbReference type="InterPro" id="IPR036565">
    <property type="entry name" value="Mur-like_cat_sf"/>
</dbReference>
<keyword evidence="6 7" id="KW-0067">ATP-binding</keyword>
<name>A0ABN0NWQ5_TRELE</name>
<dbReference type="NCBIfam" id="TIGR01087">
    <property type="entry name" value="murD"/>
    <property type="match status" value="1"/>
</dbReference>
<dbReference type="Proteomes" id="UP000016649">
    <property type="component" value="Unassembled WGS sequence"/>
</dbReference>
<evidence type="ECO:0000256" key="4">
    <source>
        <dbReference type="ARBA" id="ARBA00022598"/>
    </source>
</evidence>
<keyword evidence="7" id="KW-0131">Cell cycle</keyword>
<keyword evidence="4 7" id="KW-0436">Ligase</keyword>
<evidence type="ECO:0000313" key="10">
    <source>
        <dbReference type="Proteomes" id="UP000016649"/>
    </source>
</evidence>
<comment type="subcellular location">
    <subcellularLocation>
        <location evidence="1 7">Cytoplasm</location>
    </subcellularLocation>
</comment>
<dbReference type="SUPFAM" id="SSF53244">
    <property type="entry name" value="MurD-like peptide ligases, peptide-binding domain"/>
    <property type="match status" value="1"/>
</dbReference>
<dbReference type="InterPro" id="IPR005762">
    <property type="entry name" value="MurD"/>
</dbReference>
<dbReference type="HAMAP" id="MF_00639">
    <property type="entry name" value="MurD"/>
    <property type="match status" value="1"/>
</dbReference>
<comment type="pathway">
    <text evidence="2 7">Cell wall biogenesis; peptidoglycan biosynthesis.</text>
</comment>
<keyword evidence="10" id="KW-1185">Reference proteome</keyword>
<dbReference type="Gene3D" id="3.90.190.20">
    <property type="entry name" value="Mur ligase, C-terminal domain"/>
    <property type="match status" value="1"/>
</dbReference>
<gene>
    <name evidence="7" type="primary">murD</name>
    <name evidence="9" type="ORF">HMPREF9193_01917</name>
</gene>
<dbReference type="SUPFAM" id="SSF53623">
    <property type="entry name" value="MurD-like peptide ligases, catalytic domain"/>
    <property type="match status" value="1"/>
</dbReference>
<protein>
    <recommendedName>
        <fullName evidence="7">UDP-N-acetylmuramoylalanine--D-glutamate ligase</fullName>
        <ecNumber evidence="7">6.3.2.9</ecNumber>
    </recommendedName>
    <alternativeName>
        <fullName evidence="7">D-glutamic acid-adding enzyme</fullName>
    </alternativeName>
    <alternativeName>
        <fullName evidence="7">UDP-N-acetylmuramoyl-L-alanyl-D-glutamate synthetase</fullName>
    </alternativeName>
</protein>
<comment type="function">
    <text evidence="7">Cell wall formation. Catalyzes the addition of glutamate to the nucleotide precursor UDP-N-acetylmuramoyl-L-alanine (UMA).</text>
</comment>
<evidence type="ECO:0000256" key="6">
    <source>
        <dbReference type="ARBA" id="ARBA00022840"/>
    </source>
</evidence>
<dbReference type="EC" id="6.3.2.9" evidence="7"/>
<sequence>MERSSSFAQPHDYGTQRAFESLKSIRGKRVTVMGLGLHGGGLASARFFLKHGAFVTVTDMKSAEELESSVKALTEDSDLDSSRLRFVLGTHNIEDFKNADAVIKNPGVKYTGNPYLACARRIETDMSIFLQFNRARIIAVTGSKGKSSTVSAVHYGLNKAGIHSLLGGNITVSPLSFLDQTDEKALKSCGALPVVVLELSSWQLADLRGRSLLKPYIALISEIVPDHQNWYGSMENYVADKKLIYANQGPNDYTVCLDGPWGDVFASESRARVVRCPSGLPELLQSSWLDNLAVFGDHMKKNIQSAAAIMHLMGLKDDVTVSVLQSYTGIPHRLEAFFRTEKQGITCTVYNDSASTVPESCAAALQAFDKPLYLIAGGTDKDCDFTLLADALIQAQCSGRLAALFLLAGSATDKLTALLNGQNGQNGQSGSCGAVAAQGSGKKIAVPYFGPYDSLDEALIAVKKTVFAAGKTVARAADVAVVFSPGAASFGMFKNEFERGNRFKETVCRLFA</sequence>
<dbReference type="Gene3D" id="3.40.1190.10">
    <property type="entry name" value="Mur-like, catalytic domain"/>
    <property type="match status" value="1"/>
</dbReference>
<proteinExistence type="inferred from homology"/>
<dbReference type="InterPro" id="IPR036615">
    <property type="entry name" value="Mur_ligase_C_dom_sf"/>
</dbReference>
<evidence type="ECO:0000256" key="5">
    <source>
        <dbReference type="ARBA" id="ARBA00022741"/>
    </source>
</evidence>
<feature type="binding site" evidence="7">
    <location>
        <begin position="142"/>
        <end position="148"/>
    </location>
    <ligand>
        <name>ATP</name>
        <dbReference type="ChEBI" id="CHEBI:30616"/>
    </ligand>
</feature>
<dbReference type="PANTHER" id="PTHR43692">
    <property type="entry name" value="UDP-N-ACETYLMURAMOYLALANINE--D-GLUTAMATE LIGASE"/>
    <property type="match status" value="1"/>
</dbReference>
<dbReference type="SUPFAM" id="SSF51984">
    <property type="entry name" value="MurCD N-terminal domain"/>
    <property type="match status" value="1"/>
</dbReference>
<feature type="domain" description="Mur ligase central" evidence="8">
    <location>
        <begin position="140"/>
        <end position="271"/>
    </location>
</feature>
<evidence type="ECO:0000256" key="2">
    <source>
        <dbReference type="ARBA" id="ARBA00004752"/>
    </source>
</evidence>
<evidence type="ECO:0000259" key="8">
    <source>
        <dbReference type="Pfam" id="PF08245"/>
    </source>
</evidence>
<dbReference type="RefSeq" id="WP_021688131.1">
    <property type="nucleotide sequence ID" value="NZ_KI260571.1"/>
</dbReference>
<reference evidence="9 10" key="1">
    <citation type="submission" date="2013-08" db="EMBL/GenBank/DDBJ databases">
        <authorList>
            <person name="Weinstock G."/>
            <person name="Sodergren E."/>
            <person name="Wylie T."/>
            <person name="Fulton L."/>
            <person name="Fulton R."/>
            <person name="Fronick C."/>
            <person name="O'Laughlin M."/>
            <person name="Godfrey J."/>
            <person name="Miner T."/>
            <person name="Herter B."/>
            <person name="Appelbaum E."/>
            <person name="Cordes M."/>
            <person name="Lek S."/>
            <person name="Wollam A."/>
            <person name="Pepin K.H."/>
            <person name="Palsikar V.B."/>
            <person name="Mitreva M."/>
            <person name="Wilson R.K."/>
        </authorList>
    </citation>
    <scope>NUCLEOTIDE SEQUENCE [LARGE SCALE GENOMIC DNA]</scope>
    <source>
        <strain evidence="9 10">ATCC 700332</strain>
    </source>
</reference>
<dbReference type="Pfam" id="PF21799">
    <property type="entry name" value="MurD-like_N"/>
    <property type="match status" value="1"/>
</dbReference>
<keyword evidence="7" id="KW-0961">Cell wall biogenesis/degradation</keyword>
<evidence type="ECO:0000313" key="9">
    <source>
        <dbReference type="EMBL" id="ERJ91786.1"/>
    </source>
</evidence>
<keyword evidence="3 7" id="KW-0963">Cytoplasm</keyword>
<dbReference type="InterPro" id="IPR013221">
    <property type="entry name" value="Mur_ligase_cen"/>
</dbReference>
<keyword evidence="5 7" id="KW-0547">Nucleotide-binding</keyword>
<comment type="catalytic activity">
    <reaction evidence="7">
        <text>UDP-N-acetyl-alpha-D-muramoyl-L-alanine + D-glutamate + ATP = UDP-N-acetyl-alpha-D-muramoyl-L-alanyl-D-glutamate + ADP + phosphate + H(+)</text>
        <dbReference type="Rhea" id="RHEA:16429"/>
        <dbReference type="ChEBI" id="CHEBI:15378"/>
        <dbReference type="ChEBI" id="CHEBI:29986"/>
        <dbReference type="ChEBI" id="CHEBI:30616"/>
        <dbReference type="ChEBI" id="CHEBI:43474"/>
        <dbReference type="ChEBI" id="CHEBI:83898"/>
        <dbReference type="ChEBI" id="CHEBI:83900"/>
        <dbReference type="ChEBI" id="CHEBI:456216"/>
        <dbReference type="EC" id="6.3.2.9"/>
    </reaction>
</comment>
<dbReference type="Pfam" id="PF08245">
    <property type="entry name" value="Mur_ligase_M"/>
    <property type="match status" value="1"/>
</dbReference>
<keyword evidence="7" id="KW-0132">Cell division</keyword>
<keyword evidence="7" id="KW-0573">Peptidoglycan synthesis</keyword>
<evidence type="ECO:0000256" key="7">
    <source>
        <dbReference type="HAMAP-Rule" id="MF_00639"/>
    </source>
</evidence>
<dbReference type="GO" id="GO:0016874">
    <property type="term" value="F:ligase activity"/>
    <property type="evidence" value="ECO:0007669"/>
    <property type="project" value="UniProtKB-KW"/>
</dbReference>
<accession>A0ABN0NWQ5</accession>